<protein>
    <recommendedName>
        <fullName evidence="2">C-type lectin domain-containing protein</fullName>
    </recommendedName>
</protein>
<accession>A0A182JFY9</accession>
<dbReference type="CDD" id="cd00037">
    <property type="entry name" value="CLECT"/>
    <property type="match status" value="1"/>
</dbReference>
<feature type="domain" description="C-type lectin" evidence="2">
    <location>
        <begin position="48"/>
        <end position="168"/>
    </location>
</feature>
<dbReference type="STRING" id="41427.A0A182JFY9"/>
<dbReference type="SMART" id="SM00034">
    <property type="entry name" value="CLECT"/>
    <property type="match status" value="1"/>
</dbReference>
<proteinExistence type="predicted"/>
<dbReference type="EnsemblMetazoa" id="ENSAATROPT007019">
    <property type="protein sequence ID" value="ENSAATROPP006309"/>
    <property type="gene ID" value="ENSAATROPG005721"/>
</dbReference>
<keyword evidence="1" id="KW-0732">Signal</keyword>
<dbReference type="Pfam" id="PF00059">
    <property type="entry name" value="Lectin_C"/>
    <property type="match status" value="1"/>
</dbReference>
<feature type="signal peptide" evidence="1">
    <location>
        <begin position="1"/>
        <end position="23"/>
    </location>
</feature>
<evidence type="ECO:0000313" key="4">
    <source>
        <dbReference type="Proteomes" id="UP000075880"/>
    </source>
</evidence>
<dbReference type="VEuPathDB" id="VectorBase:AATE017355"/>
<dbReference type="Proteomes" id="UP000075880">
    <property type="component" value="Unassembled WGS sequence"/>
</dbReference>
<dbReference type="PROSITE" id="PS51257">
    <property type="entry name" value="PROKAR_LIPOPROTEIN"/>
    <property type="match status" value="1"/>
</dbReference>
<evidence type="ECO:0000256" key="1">
    <source>
        <dbReference type="SAM" id="SignalP"/>
    </source>
</evidence>
<name>A0A182JFY9_ANOAO</name>
<feature type="chain" id="PRO_5044551122" description="C-type lectin domain-containing protein" evidence="1">
    <location>
        <begin position="24"/>
        <end position="172"/>
    </location>
</feature>
<keyword evidence="4" id="KW-1185">Reference proteome</keyword>
<sequence length="172" mass="19339">MRLSVGLAGAFVVLLHTLTLISCYRTDPQTAKDMLTQNLCICPCGNPKGGKLYVVPNTEKLNWFDAVAHCSSLGMSIVAIEDAGQRELFRKFLVENRYNRRVQYWIGANTLSPGRGLRWDLTEREVRNPEWVNGGAPSFGPSEPFCVSMYADSMKWVGSDCEAERKHVICEY</sequence>
<dbReference type="EnsemblMetazoa" id="AATE017355-RA">
    <property type="protein sequence ID" value="AATE017355-PA.1"/>
    <property type="gene ID" value="AATE017355"/>
</dbReference>
<reference evidence="3" key="2">
    <citation type="submission" date="2022-08" db="UniProtKB">
        <authorList>
            <consortium name="EnsemblMetazoa"/>
        </authorList>
    </citation>
    <scope>IDENTIFICATION</scope>
    <source>
        <strain evidence="3">EBRO</strain>
    </source>
</reference>
<evidence type="ECO:0000259" key="2">
    <source>
        <dbReference type="PROSITE" id="PS50041"/>
    </source>
</evidence>
<organism evidence="3">
    <name type="scientific">Anopheles atroparvus</name>
    <name type="common">European mosquito</name>
    <dbReference type="NCBI Taxonomy" id="41427"/>
    <lineage>
        <taxon>Eukaryota</taxon>
        <taxon>Metazoa</taxon>
        <taxon>Ecdysozoa</taxon>
        <taxon>Arthropoda</taxon>
        <taxon>Hexapoda</taxon>
        <taxon>Insecta</taxon>
        <taxon>Pterygota</taxon>
        <taxon>Neoptera</taxon>
        <taxon>Endopterygota</taxon>
        <taxon>Diptera</taxon>
        <taxon>Nematocera</taxon>
        <taxon>Culicoidea</taxon>
        <taxon>Culicidae</taxon>
        <taxon>Anophelinae</taxon>
        <taxon>Anopheles</taxon>
    </lineage>
</organism>
<dbReference type="SUPFAM" id="SSF56436">
    <property type="entry name" value="C-type lectin-like"/>
    <property type="match status" value="1"/>
</dbReference>
<dbReference type="AlphaFoldDB" id="A0A182JFY9"/>
<evidence type="ECO:0000313" key="3">
    <source>
        <dbReference type="EnsemblMetazoa" id="AATE017355-PA.1"/>
    </source>
</evidence>
<dbReference type="PROSITE" id="PS50041">
    <property type="entry name" value="C_TYPE_LECTIN_2"/>
    <property type="match status" value="1"/>
</dbReference>
<dbReference type="InterPro" id="IPR016187">
    <property type="entry name" value="CTDL_fold"/>
</dbReference>
<dbReference type="InterPro" id="IPR016186">
    <property type="entry name" value="C-type_lectin-like/link_sf"/>
</dbReference>
<dbReference type="Gene3D" id="3.10.100.10">
    <property type="entry name" value="Mannose-Binding Protein A, subunit A"/>
    <property type="match status" value="1"/>
</dbReference>
<dbReference type="OrthoDB" id="6430060at2759"/>
<dbReference type="InterPro" id="IPR001304">
    <property type="entry name" value="C-type_lectin-like"/>
</dbReference>
<reference evidence="4" key="1">
    <citation type="submission" date="2021-09" db="EMBL/GenBank/DDBJ databases">
        <authorList>
            <consortium name="Infravec"/>
            <person name="Campbell I L."/>
            <person name="Maslen G."/>
            <person name="Yates A."/>
        </authorList>
    </citation>
    <scope>NUCLEOTIDE SEQUENCE [LARGE SCALE GENOMIC DNA]</scope>
    <source>
        <strain evidence="4">Infravec2 EBRE</strain>
    </source>
</reference>